<name>X6NM65_RETFI</name>
<evidence type="ECO:0000313" key="3">
    <source>
        <dbReference type="Proteomes" id="UP000023152"/>
    </source>
</evidence>
<dbReference type="Proteomes" id="UP000023152">
    <property type="component" value="Unassembled WGS sequence"/>
</dbReference>
<dbReference type="AlphaFoldDB" id="X6NM65"/>
<gene>
    <name evidence="2" type="ORF">RFI_09777</name>
</gene>
<feature type="non-terminal residue" evidence="2">
    <location>
        <position position="138"/>
    </location>
</feature>
<feature type="compositionally biased region" description="Low complexity" evidence="1">
    <location>
        <begin position="76"/>
        <end position="107"/>
    </location>
</feature>
<evidence type="ECO:0000313" key="2">
    <source>
        <dbReference type="EMBL" id="ETO27355.1"/>
    </source>
</evidence>
<sequence>MLYVFIVWNSKGPLKKASEEIKQNKLQMNWKVQFVSSLPTVKTSSNTSATTTNMNINTNINTNASVNVNTNVNANVNDNVNTNDKSPDVTTTSSTVVDSNSNMTNTVKSLPSVAESKTALSEAVVAENTPSAPAKDFQ</sequence>
<accession>X6NM65</accession>
<evidence type="ECO:0000256" key="1">
    <source>
        <dbReference type="SAM" id="MobiDB-lite"/>
    </source>
</evidence>
<organism evidence="2 3">
    <name type="scientific">Reticulomyxa filosa</name>
    <dbReference type="NCBI Taxonomy" id="46433"/>
    <lineage>
        <taxon>Eukaryota</taxon>
        <taxon>Sar</taxon>
        <taxon>Rhizaria</taxon>
        <taxon>Retaria</taxon>
        <taxon>Foraminifera</taxon>
        <taxon>Monothalamids</taxon>
        <taxon>Reticulomyxidae</taxon>
        <taxon>Reticulomyxa</taxon>
    </lineage>
</organism>
<reference evidence="2 3" key="1">
    <citation type="journal article" date="2013" name="Curr. Biol.">
        <title>The Genome of the Foraminiferan Reticulomyxa filosa.</title>
        <authorList>
            <person name="Glockner G."/>
            <person name="Hulsmann N."/>
            <person name="Schleicher M."/>
            <person name="Noegel A.A."/>
            <person name="Eichinger L."/>
            <person name="Gallinger C."/>
            <person name="Pawlowski J."/>
            <person name="Sierra R."/>
            <person name="Euteneuer U."/>
            <person name="Pillet L."/>
            <person name="Moustafa A."/>
            <person name="Platzer M."/>
            <person name="Groth M."/>
            <person name="Szafranski K."/>
            <person name="Schliwa M."/>
        </authorList>
    </citation>
    <scope>NUCLEOTIDE SEQUENCE [LARGE SCALE GENOMIC DNA]</scope>
</reference>
<protein>
    <submittedName>
        <fullName evidence="2">Rhoptry protein</fullName>
    </submittedName>
</protein>
<proteinExistence type="predicted"/>
<feature type="region of interest" description="Disordered" evidence="1">
    <location>
        <begin position="76"/>
        <end position="113"/>
    </location>
</feature>
<dbReference type="EMBL" id="ASPP01007317">
    <property type="protein sequence ID" value="ETO27355.1"/>
    <property type="molecule type" value="Genomic_DNA"/>
</dbReference>
<comment type="caution">
    <text evidence="2">The sequence shown here is derived from an EMBL/GenBank/DDBJ whole genome shotgun (WGS) entry which is preliminary data.</text>
</comment>
<keyword evidence="3" id="KW-1185">Reference proteome</keyword>